<proteinExistence type="predicted"/>
<dbReference type="Pfam" id="PF16344">
    <property type="entry name" value="FecR_C"/>
    <property type="match status" value="1"/>
</dbReference>
<dbReference type="InterPro" id="IPR006860">
    <property type="entry name" value="FecR"/>
</dbReference>
<dbReference type="Gene3D" id="2.60.120.1440">
    <property type="match status" value="1"/>
</dbReference>
<organism evidence="4 5">
    <name type="scientific">Rhabdobacter roseus</name>
    <dbReference type="NCBI Taxonomy" id="1655419"/>
    <lineage>
        <taxon>Bacteria</taxon>
        <taxon>Pseudomonadati</taxon>
        <taxon>Bacteroidota</taxon>
        <taxon>Cytophagia</taxon>
        <taxon>Cytophagales</taxon>
        <taxon>Cytophagaceae</taxon>
        <taxon>Rhabdobacter</taxon>
    </lineage>
</organism>
<name>A0A840TZE0_9BACT</name>
<dbReference type="InterPro" id="IPR032508">
    <property type="entry name" value="FecR_C"/>
</dbReference>
<evidence type="ECO:0000313" key="5">
    <source>
        <dbReference type="Proteomes" id="UP000557307"/>
    </source>
</evidence>
<keyword evidence="1" id="KW-1133">Transmembrane helix</keyword>
<dbReference type="EMBL" id="JACHGF010000005">
    <property type="protein sequence ID" value="MBB5285270.1"/>
    <property type="molecule type" value="Genomic_DNA"/>
</dbReference>
<evidence type="ECO:0000259" key="3">
    <source>
        <dbReference type="Pfam" id="PF16344"/>
    </source>
</evidence>
<gene>
    <name evidence="4" type="ORF">HNQ92_003427</name>
</gene>
<evidence type="ECO:0000259" key="2">
    <source>
        <dbReference type="Pfam" id="PF04773"/>
    </source>
</evidence>
<reference evidence="4 5" key="1">
    <citation type="submission" date="2020-08" db="EMBL/GenBank/DDBJ databases">
        <title>Genomic Encyclopedia of Type Strains, Phase IV (KMG-IV): sequencing the most valuable type-strain genomes for metagenomic binning, comparative biology and taxonomic classification.</title>
        <authorList>
            <person name="Goeker M."/>
        </authorList>
    </citation>
    <scope>NUCLEOTIDE SEQUENCE [LARGE SCALE GENOMIC DNA]</scope>
    <source>
        <strain evidence="4 5">DSM 105074</strain>
    </source>
</reference>
<dbReference type="Pfam" id="PF04773">
    <property type="entry name" value="FecR"/>
    <property type="match status" value="1"/>
</dbReference>
<dbReference type="InterPro" id="IPR012373">
    <property type="entry name" value="Ferrdict_sens_TM"/>
</dbReference>
<comment type="caution">
    <text evidence="4">The sequence shown here is derived from an EMBL/GenBank/DDBJ whole genome shotgun (WGS) entry which is preliminary data.</text>
</comment>
<keyword evidence="5" id="KW-1185">Reference proteome</keyword>
<dbReference type="GO" id="GO:0016989">
    <property type="term" value="F:sigma factor antagonist activity"/>
    <property type="evidence" value="ECO:0007669"/>
    <property type="project" value="TreeGrafter"/>
</dbReference>
<dbReference type="PIRSF" id="PIRSF018266">
    <property type="entry name" value="FecR"/>
    <property type="match status" value="1"/>
</dbReference>
<dbReference type="Proteomes" id="UP000557307">
    <property type="component" value="Unassembled WGS sequence"/>
</dbReference>
<dbReference type="Gene3D" id="3.55.50.30">
    <property type="match status" value="1"/>
</dbReference>
<dbReference type="AlphaFoldDB" id="A0A840TZE0"/>
<keyword evidence="1" id="KW-0472">Membrane</keyword>
<feature type="transmembrane region" description="Helical" evidence="1">
    <location>
        <begin position="86"/>
        <end position="107"/>
    </location>
</feature>
<dbReference type="RefSeq" id="WP_184175266.1">
    <property type="nucleotide sequence ID" value="NZ_JACHGF010000005.1"/>
</dbReference>
<dbReference type="PANTHER" id="PTHR30273">
    <property type="entry name" value="PERIPLASMIC SIGNAL SENSOR AND SIGMA FACTOR ACTIVATOR FECR-RELATED"/>
    <property type="match status" value="1"/>
</dbReference>
<keyword evidence="1" id="KW-0812">Transmembrane</keyword>
<dbReference type="PANTHER" id="PTHR30273:SF2">
    <property type="entry name" value="PROTEIN FECR"/>
    <property type="match status" value="1"/>
</dbReference>
<feature type="domain" description="FecR protein" evidence="2">
    <location>
        <begin position="115"/>
        <end position="209"/>
    </location>
</feature>
<evidence type="ECO:0000313" key="4">
    <source>
        <dbReference type="EMBL" id="MBB5285270.1"/>
    </source>
</evidence>
<protein>
    <submittedName>
        <fullName evidence="4">Ferric-dicitrate binding protein FerR (Iron transport regulator)</fullName>
    </submittedName>
</protein>
<evidence type="ECO:0000256" key="1">
    <source>
        <dbReference type="SAM" id="Phobius"/>
    </source>
</evidence>
<sequence>MQHQESIKALFRKYLNNQCSREELEQVFLYLQVDTYDQLLQEVIAEENWEEVPTHTARRQLFDRLRLRLLGTIRDTPKPIHRRRPWFAAAAAVSGIVLLTAVMYRIWLMNATITERTAFGQMKEITLPDGSRVKLNANSVLTYSQRWPDEGAREVDLQGEAFFTVQHTANHQSFIVHSEGAEVVVLGTTFNVNNRRGKTQVALETGKVRVQVPALETYRTLAPGEMLEYEPTRRELTSQVVDISRFTSWQQQELKFHQATLARVAQTLEDQFGLQVSIPDPALAQRTFTGSLPMNDVEVFLESLSTLFDMKISRSGQRVVFTPK</sequence>
<feature type="domain" description="Protein FecR C-terminal" evidence="3">
    <location>
        <begin position="254"/>
        <end position="320"/>
    </location>
</feature>
<accession>A0A840TZE0</accession>